<dbReference type="STRING" id="29341.RSJ17_07285"/>
<evidence type="ECO:0000256" key="8">
    <source>
        <dbReference type="ARBA" id="ARBA00022960"/>
    </source>
</evidence>
<dbReference type="AlphaFoldDB" id="A0A0C1R457"/>
<reference evidence="18 19" key="1">
    <citation type="journal article" date="2015" name="Infect. Genet. Evol.">
        <title>Genomic sequences of six botulinum neurotoxin-producing strains representing three clostridial species illustrate the mobility and diversity of botulinum neurotoxin genes.</title>
        <authorList>
            <person name="Smith T.J."/>
            <person name="Hill K.K."/>
            <person name="Xie G."/>
            <person name="Foley B.T."/>
            <person name="Williamson C.H."/>
            <person name="Foster J.T."/>
            <person name="Johnson S.L."/>
            <person name="Chertkov O."/>
            <person name="Teshima H."/>
            <person name="Gibbons H.S."/>
            <person name="Johnsky L.A."/>
            <person name="Karavis M.A."/>
            <person name="Smith L.A."/>
        </authorList>
    </citation>
    <scope>NUCLEOTIDE SEQUENCE [LARGE SCALE GENOMIC DNA]</scope>
    <source>
        <strain evidence="18 19">CDC 2741</strain>
    </source>
</reference>
<comment type="subcellular location">
    <subcellularLocation>
        <location evidence="1 17">Cell membrane</location>
        <topology evidence="1 17">Multi-pass membrane protein</topology>
    </subcellularLocation>
</comment>
<comment type="similarity">
    <text evidence="2 17">Belongs to the UppP family.</text>
</comment>
<dbReference type="InterPro" id="IPR003824">
    <property type="entry name" value="UppP"/>
</dbReference>
<evidence type="ECO:0000256" key="15">
    <source>
        <dbReference type="ARBA" id="ARBA00032932"/>
    </source>
</evidence>
<dbReference type="GO" id="GO:0009252">
    <property type="term" value="P:peptidoglycan biosynthetic process"/>
    <property type="evidence" value="ECO:0007669"/>
    <property type="project" value="UniProtKB-KW"/>
</dbReference>
<evidence type="ECO:0000256" key="14">
    <source>
        <dbReference type="ARBA" id="ARBA00032707"/>
    </source>
</evidence>
<evidence type="ECO:0000256" key="16">
    <source>
        <dbReference type="ARBA" id="ARBA00047594"/>
    </source>
</evidence>
<keyword evidence="11 17" id="KW-0472">Membrane</keyword>
<gene>
    <name evidence="17 18" type="primary">uppP</name>
    <name evidence="18" type="ORF">U732_896</name>
</gene>
<evidence type="ECO:0000256" key="12">
    <source>
        <dbReference type="ARBA" id="ARBA00023251"/>
    </source>
</evidence>
<sequence length="275" mass="29819">MSIVKAIIMGIIQGATEFLPVSSSGHLVIFGKLLGINEPNNTFEVLLHLGTLVAIFVVYHKDIKEMIIEFFAMIRDLFKGEFNLDNPYRKLVALIIVASIPTAILGFAFQDTFESLFGSILPVGIALLITGTLLYVSDKIREGKKDEKRTNFRNATVIGIVQGLAITPGISRSGSTIVTGLFLGLKREMAVRFSFLMSIPAVLGALLLKSKDIIEAGAATEGVFLQYGIGTVVSAIVGILSIKLLEKVVLNKKFHYFAYYCWAVGAIAIGAFILG</sequence>
<evidence type="ECO:0000256" key="6">
    <source>
        <dbReference type="ARBA" id="ARBA00022692"/>
    </source>
</evidence>
<dbReference type="RefSeq" id="WP_039637054.1">
    <property type="nucleotide sequence ID" value="NZ_AYSO01000020.1"/>
</dbReference>
<comment type="caution">
    <text evidence="18">The sequence shown here is derived from an EMBL/GenBank/DDBJ whole genome shotgun (WGS) entry which is preliminary data.</text>
</comment>
<dbReference type="EC" id="3.6.1.27" evidence="3 17"/>
<keyword evidence="8 17" id="KW-0133">Cell shape</keyword>
<keyword evidence="9 17" id="KW-0573">Peptidoglycan synthesis</keyword>
<dbReference type="HAMAP" id="MF_01006">
    <property type="entry name" value="Undec_diphosphatase"/>
    <property type="match status" value="1"/>
</dbReference>
<evidence type="ECO:0000256" key="17">
    <source>
        <dbReference type="HAMAP-Rule" id="MF_01006"/>
    </source>
</evidence>
<keyword evidence="7 17" id="KW-0378">Hydrolase</keyword>
<keyword evidence="5 17" id="KW-1003">Cell membrane</keyword>
<evidence type="ECO:0000256" key="2">
    <source>
        <dbReference type="ARBA" id="ARBA00010621"/>
    </source>
</evidence>
<organism evidence="18 19">
    <name type="scientific">Clostridium argentinense CDC 2741</name>
    <dbReference type="NCBI Taxonomy" id="1418104"/>
    <lineage>
        <taxon>Bacteria</taxon>
        <taxon>Bacillati</taxon>
        <taxon>Bacillota</taxon>
        <taxon>Clostridia</taxon>
        <taxon>Eubacteriales</taxon>
        <taxon>Clostridiaceae</taxon>
        <taxon>Clostridium</taxon>
    </lineage>
</organism>
<keyword evidence="10 17" id="KW-1133">Transmembrane helix</keyword>
<evidence type="ECO:0000256" key="10">
    <source>
        <dbReference type="ARBA" id="ARBA00022989"/>
    </source>
</evidence>
<keyword evidence="13 17" id="KW-0961">Cell wall biogenesis/degradation</keyword>
<keyword evidence="19" id="KW-1185">Reference proteome</keyword>
<evidence type="ECO:0000256" key="9">
    <source>
        <dbReference type="ARBA" id="ARBA00022984"/>
    </source>
</evidence>
<dbReference type="PANTHER" id="PTHR30622">
    <property type="entry name" value="UNDECAPRENYL-DIPHOSPHATASE"/>
    <property type="match status" value="1"/>
</dbReference>
<evidence type="ECO:0000256" key="4">
    <source>
        <dbReference type="ARBA" id="ARBA00021581"/>
    </source>
</evidence>
<feature type="transmembrane region" description="Helical" evidence="17">
    <location>
        <begin position="116"/>
        <end position="136"/>
    </location>
</feature>
<dbReference type="GO" id="GO:0071555">
    <property type="term" value="P:cell wall organization"/>
    <property type="evidence" value="ECO:0007669"/>
    <property type="project" value="UniProtKB-KW"/>
</dbReference>
<proteinExistence type="inferred from homology"/>
<dbReference type="GO" id="GO:0046677">
    <property type="term" value="P:response to antibiotic"/>
    <property type="evidence" value="ECO:0007669"/>
    <property type="project" value="UniProtKB-UniRule"/>
</dbReference>
<evidence type="ECO:0000256" key="5">
    <source>
        <dbReference type="ARBA" id="ARBA00022475"/>
    </source>
</evidence>
<protein>
    <recommendedName>
        <fullName evidence="4 17">Undecaprenyl-diphosphatase</fullName>
        <ecNumber evidence="3 17">3.6.1.27</ecNumber>
    </recommendedName>
    <alternativeName>
        <fullName evidence="15 17">Bacitracin resistance protein</fullName>
    </alternativeName>
    <alternativeName>
        <fullName evidence="14 17">Undecaprenyl pyrophosphate phosphatase</fullName>
    </alternativeName>
</protein>
<evidence type="ECO:0000256" key="11">
    <source>
        <dbReference type="ARBA" id="ARBA00023136"/>
    </source>
</evidence>
<comment type="miscellaneous">
    <text evidence="17">Bacitracin is thought to be involved in the inhibition of peptidoglycan synthesis by sequestering undecaprenyl diphosphate, thereby reducing the pool of lipid carrier available.</text>
</comment>
<accession>A0A0C1R457</accession>
<dbReference type="Pfam" id="PF02673">
    <property type="entry name" value="BacA"/>
    <property type="match status" value="1"/>
</dbReference>
<feature type="transmembrane region" description="Helical" evidence="17">
    <location>
        <begin position="224"/>
        <end position="245"/>
    </location>
</feature>
<evidence type="ECO:0000256" key="7">
    <source>
        <dbReference type="ARBA" id="ARBA00022801"/>
    </source>
</evidence>
<keyword evidence="6 17" id="KW-0812">Transmembrane</keyword>
<evidence type="ECO:0000256" key="13">
    <source>
        <dbReference type="ARBA" id="ARBA00023316"/>
    </source>
</evidence>
<dbReference type="GO" id="GO:0050380">
    <property type="term" value="F:undecaprenyl-diphosphatase activity"/>
    <property type="evidence" value="ECO:0007669"/>
    <property type="project" value="UniProtKB-UniRule"/>
</dbReference>
<keyword evidence="12 17" id="KW-0046">Antibiotic resistance</keyword>
<feature type="transmembrane region" description="Helical" evidence="17">
    <location>
        <begin position="189"/>
        <end position="208"/>
    </location>
</feature>
<dbReference type="GO" id="GO:0008360">
    <property type="term" value="P:regulation of cell shape"/>
    <property type="evidence" value="ECO:0007669"/>
    <property type="project" value="UniProtKB-KW"/>
</dbReference>
<evidence type="ECO:0000256" key="1">
    <source>
        <dbReference type="ARBA" id="ARBA00004651"/>
    </source>
</evidence>
<dbReference type="OrthoDB" id="9808289at2"/>
<comment type="function">
    <text evidence="17">Catalyzes the dephosphorylation of undecaprenyl diphosphate (UPP). Confers resistance to bacitracin.</text>
</comment>
<dbReference type="GO" id="GO:0005886">
    <property type="term" value="C:plasma membrane"/>
    <property type="evidence" value="ECO:0007669"/>
    <property type="project" value="UniProtKB-SubCell"/>
</dbReference>
<evidence type="ECO:0000313" key="18">
    <source>
        <dbReference type="EMBL" id="KIE45286.1"/>
    </source>
</evidence>
<evidence type="ECO:0000313" key="19">
    <source>
        <dbReference type="Proteomes" id="UP000031366"/>
    </source>
</evidence>
<name>A0A0C1R457_9CLOT</name>
<comment type="catalytic activity">
    <reaction evidence="16 17">
        <text>di-trans,octa-cis-undecaprenyl diphosphate + H2O = di-trans,octa-cis-undecaprenyl phosphate + phosphate + H(+)</text>
        <dbReference type="Rhea" id="RHEA:28094"/>
        <dbReference type="ChEBI" id="CHEBI:15377"/>
        <dbReference type="ChEBI" id="CHEBI:15378"/>
        <dbReference type="ChEBI" id="CHEBI:43474"/>
        <dbReference type="ChEBI" id="CHEBI:58405"/>
        <dbReference type="ChEBI" id="CHEBI:60392"/>
        <dbReference type="EC" id="3.6.1.27"/>
    </reaction>
</comment>
<evidence type="ECO:0000256" key="3">
    <source>
        <dbReference type="ARBA" id="ARBA00012374"/>
    </source>
</evidence>
<dbReference type="NCBIfam" id="TIGR00753">
    <property type="entry name" value="undec_PP_bacA"/>
    <property type="match status" value="1"/>
</dbReference>
<dbReference type="Proteomes" id="UP000031366">
    <property type="component" value="Unassembled WGS sequence"/>
</dbReference>
<feature type="transmembrane region" description="Helical" evidence="17">
    <location>
        <begin position="91"/>
        <end position="110"/>
    </location>
</feature>
<dbReference type="PANTHER" id="PTHR30622:SF2">
    <property type="entry name" value="UNDECAPRENYL-DIPHOSPHATASE"/>
    <property type="match status" value="1"/>
</dbReference>
<feature type="transmembrane region" description="Helical" evidence="17">
    <location>
        <begin position="257"/>
        <end position="274"/>
    </location>
</feature>
<dbReference type="EMBL" id="AYSO01000020">
    <property type="protein sequence ID" value="KIE45286.1"/>
    <property type="molecule type" value="Genomic_DNA"/>
</dbReference>